<keyword evidence="2" id="KW-1133">Transmembrane helix</keyword>
<dbReference type="Gene3D" id="6.10.280.180">
    <property type="entry name" value="Plasmodium RESA, N-terminal helical domain"/>
    <property type="match status" value="1"/>
</dbReference>
<keyword evidence="2" id="KW-0472">Membrane</keyword>
<feature type="transmembrane region" description="Helical" evidence="2">
    <location>
        <begin position="50"/>
        <end position="68"/>
    </location>
</feature>
<sequence>MRLSTRHSCISNSARLNNKSANSKKSTTYSFEQNEENRPNLSSRLICTKYSCITILGVLCVLILNVFLTKESSSSLIQINFNNSRKLAEASMNDIPSVKLKNSSDNDIEDENENSEYEQNNESFYNKSIEEDIQDIINNTSIAPLDGKYYDTVEQWSEEKINNNLNKLDDIPSKFDMLIIWTQVQGSERLKTYSMVYTLRRLYKNLLKEYNLKQKHKEIEWLTLCSNVATSQIYEEYKNNLCFYALMNNENVTKQEFTDFINNVIHNFRFIREQEFDNSQEDLFDILTPKKIIYQ</sequence>
<dbReference type="AlphaFoldDB" id="A0A151LG43"/>
<accession>A0A151LG43</accession>
<dbReference type="InterPro" id="IPR044885">
    <property type="entry name" value="PRESA_N_sf"/>
</dbReference>
<dbReference type="InterPro" id="IPR019111">
    <property type="entry name" value="PRESA_N"/>
</dbReference>
<comment type="caution">
    <text evidence="4">The sequence shown here is derived from an EMBL/GenBank/DDBJ whole genome shotgun (WGS) entry which is preliminary data.</text>
</comment>
<name>A0A151LG43_9APIC</name>
<feature type="region of interest" description="Disordered" evidence="1">
    <location>
        <begin position="98"/>
        <end position="121"/>
    </location>
</feature>
<feature type="compositionally biased region" description="Acidic residues" evidence="1">
    <location>
        <begin position="106"/>
        <end position="116"/>
    </location>
</feature>
<dbReference type="RefSeq" id="XP_018640468.1">
    <property type="nucleotide sequence ID" value="XM_018786603.1"/>
</dbReference>
<protein>
    <submittedName>
        <fullName evidence="4">Exported protein (PHISTa-like)</fullName>
    </submittedName>
</protein>
<organism evidence="4 5">
    <name type="scientific">Plasmodium gaboni</name>
    <dbReference type="NCBI Taxonomy" id="647221"/>
    <lineage>
        <taxon>Eukaryota</taxon>
        <taxon>Sar</taxon>
        <taxon>Alveolata</taxon>
        <taxon>Apicomplexa</taxon>
        <taxon>Aconoidasida</taxon>
        <taxon>Haemosporida</taxon>
        <taxon>Plasmodiidae</taxon>
        <taxon>Plasmodium</taxon>
        <taxon>Plasmodium (Laverania)</taxon>
    </lineage>
</organism>
<dbReference type="NCBIfam" id="TIGR01639">
    <property type="entry name" value="P_fal_TIGR01639"/>
    <property type="match status" value="1"/>
</dbReference>
<dbReference type="Proteomes" id="UP000076004">
    <property type="component" value="Unassembled WGS sequence"/>
</dbReference>
<keyword evidence="2" id="KW-0812">Transmembrane</keyword>
<evidence type="ECO:0000313" key="4">
    <source>
        <dbReference type="EMBL" id="KYN97829.1"/>
    </source>
</evidence>
<feature type="domain" description="Plasmodium RESA N-terminal" evidence="3">
    <location>
        <begin position="156"/>
        <end position="274"/>
    </location>
</feature>
<dbReference type="InterPro" id="IPR006526">
    <property type="entry name" value="Export_prot_PHISTa/b/c"/>
</dbReference>
<dbReference type="PANTHER" id="PTHR36193:SF23">
    <property type="entry name" value="PHISTB DOMAIN-CONTAINING RESA-LIKE PROTEIN 1"/>
    <property type="match status" value="1"/>
</dbReference>
<evidence type="ECO:0000256" key="1">
    <source>
        <dbReference type="SAM" id="MobiDB-lite"/>
    </source>
</evidence>
<proteinExistence type="predicted"/>
<dbReference type="VEuPathDB" id="PlasmoDB:PGSY75_1201200"/>
<evidence type="ECO:0000313" key="5">
    <source>
        <dbReference type="Proteomes" id="UP000076004"/>
    </source>
</evidence>
<evidence type="ECO:0000256" key="2">
    <source>
        <dbReference type="SAM" id="Phobius"/>
    </source>
</evidence>
<gene>
    <name evidence="4" type="ORF">PGSY75_1201200</name>
</gene>
<dbReference type="GeneID" id="29777194"/>
<dbReference type="PANTHER" id="PTHR36193">
    <property type="entry name" value="PHISTB DOMAIN-CONTAINING RESA-LIKE PROTEIN 1"/>
    <property type="match status" value="1"/>
</dbReference>
<dbReference type="Pfam" id="PF09687">
    <property type="entry name" value="PRESAN"/>
    <property type="match status" value="1"/>
</dbReference>
<evidence type="ECO:0000259" key="3">
    <source>
        <dbReference type="Pfam" id="PF09687"/>
    </source>
</evidence>
<dbReference type="EMBL" id="LVLB01000013">
    <property type="protein sequence ID" value="KYN97829.1"/>
    <property type="molecule type" value="Genomic_DNA"/>
</dbReference>
<reference evidence="4 5" key="1">
    <citation type="journal article" date="2016" name="Nat. Commun.">
        <title>Genomes of cryptic chimpanzee Plasmodium species reveal key evolutionary events leading to human malaria.</title>
        <authorList>
            <person name="Sundararaman S.A."/>
            <person name="Plenderleith L.J."/>
            <person name="Liu W."/>
            <person name="Loy D.E."/>
            <person name="Learn G.H."/>
            <person name="Li Y."/>
            <person name="Shaw K.S."/>
            <person name="Ayouba A."/>
            <person name="Peeters M."/>
            <person name="Speede S."/>
            <person name="Shaw G.M."/>
            <person name="Bushman F.D."/>
            <person name="Brisson D."/>
            <person name="Rayner J.C."/>
            <person name="Sharp P.M."/>
            <person name="Hahn B.H."/>
        </authorList>
    </citation>
    <scope>NUCLEOTIDE SEQUENCE [LARGE SCALE GENOMIC DNA]</scope>
    <source>
        <strain evidence="4 5">SY75</strain>
    </source>
</reference>
<dbReference type="VEuPathDB" id="PlasmoDB:PGABG01_1200300"/>
<dbReference type="KEGG" id="pgab:PGSY75_1201200"/>